<dbReference type="PANTHER" id="PTHR43716">
    <property type="entry name" value="D-2-HYDROXYGLUTARATE DEHYDROGENASE, MITOCHONDRIAL"/>
    <property type="match status" value="1"/>
</dbReference>
<keyword evidence="2" id="KW-0285">Flavoprotein</keyword>
<dbReference type="PANTHER" id="PTHR43716:SF1">
    <property type="entry name" value="D-2-HYDROXYGLUTARATE DEHYDROGENASE, MITOCHONDRIAL"/>
    <property type="match status" value="1"/>
</dbReference>
<evidence type="ECO:0000256" key="4">
    <source>
        <dbReference type="ARBA" id="ARBA00023002"/>
    </source>
</evidence>
<protein>
    <submittedName>
        <fullName evidence="6">FAD-binding oxidoreductase</fullName>
    </submittedName>
</protein>
<evidence type="ECO:0000313" key="6">
    <source>
        <dbReference type="EMBL" id="TGD70560.1"/>
    </source>
</evidence>
<dbReference type="SUPFAM" id="SSF56176">
    <property type="entry name" value="FAD-binding/transporter-associated domain-like"/>
    <property type="match status" value="1"/>
</dbReference>
<keyword evidence="7" id="KW-1185">Reference proteome</keyword>
<dbReference type="Pfam" id="PF02913">
    <property type="entry name" value="FAD-oxidase_C"/>
    <property type="match status" value="1"/>
</dbReference>
<comment type="cofactor">
    <cofactor evidence="1">
        <name>FAD</name>
        <dbReference type="ChEBI" id="CHEBI:57692"/>
    </cofactor>
</comment>
<comment type="caution">
    <text evidence="6">The sequence shown here is derived from an EMBL/GenBank/DDBJ whole genome shotgun (WGS) entry which is preliminary data.</text>
</comment>
<gene>
    <name evidence="6" type="ORF">E4634_20990</name>
</gene>
<evidence type="ECO:0000256" key="3">
    <source>
        <dbReference type="ARBA" id="ARBA00022827"/>
    </source>
</evidence>
<dbReference type="EMBL" id="SRLE01000030">
    <property type="protein sequence ID" value="TGD70560.1"/>
    <property type="molecule type" value="Genomic_DNA"/>
</dbReference>
<dbReference type="InterPro" id="IPR016169">
    <property type="entry name" value="FAD-bd_PCMH_sub2"/>
</dbReference>
<dbReference type="GO" id="GO:0016491">
    <property type="term" value="F:oxidoreductase activity"/>
    <property type="evidence" value="ECO:0007669"/>
    <property type="project" value="UniProtKB-KW"/>
</dbReference>
<sequence>METVALLDALRDVVGEKYLVTGGDGGNRVLRWGMTRDMVIGLEAVLADGSVVSSLTKMLKDNAGYNWKHLLIGSEGTLGIVTRAVLRLRPLPSSRQTALLALDDFADCMSVLRELGRVLSGRLSSYELMWDDFYTRMSTAQPHGGAPPLPTGHTYYALVEAMGGDDAADDAQFERVLADLLEEGVIADAVIAQSERERAASPAWVRRRTTSPGRSTSACTGRCARWAARSPRSTVSACRARPTSAGRAAPRNCS</sequence>
<dbReference type="InterPro" id="IPR036318">
    <property type="entry name" value="FAD-bd_PCMH-like_sf"/>
</dbReference>
<proteinExistence type="predicted"/>
<dbReference type="InterPro" id="IPR051264">
    <property type="entry name" value="FAD-oxidored/transferase_4"/>
</dbReference>
<evidence type="ECO:0000259" key="5">
    <source>
        <dbReference type="PROSITE" id="PS51387"/>
    </source>
</evidence>
<dbReference type="GO" id="GO:0071949">
    <property type="term" value="F:FAD binding"/>
    <property type="evidence" value="ECO:0007669"/>
    <property type="project" value="InterPro"/>
</dbReference>
<evidence type="ECO:0000256" key="2">
    <source>
        <dbReference type="ARBA" id="ARBA00022630"/>
    </source>
</evidence>
<accession>A0A4Z0LTD4</accession>
<dbReference type="GO" id="GO:0022904">
    <property type="term" value="P:respiratory electron transport chain"/>
    <property type="evidence" value="ECO:0007669"/>
    <property type="project" value="TreeGrafter"/>
</dbReference>
<dbReference type="Gene3D" id="3.30.465.10">
    <property type="match status" value="1"/>
</dbReference>
<evidence type="ECO:0000256" key="1">
    <source>
        <dbReference type="ARBA" id="ARBA00001974"/>
    </source>
</evidence>
<dbReference type="InterPro" id="IPR016164">
    <property type="entry name" value="FAD-linked_Oxase-like_C"/>
</dbReference>
<name>A0A4Z0LTD4_9GAMM</name>
<dbReference type="SUPFAM" id="SSF55103">
    <property type="entry name" value="FAD-linked oxidases, C-terminal domain"/>
    <property type="match status" value="1"/>
</dbReference>
<dbReference type="AlphaFoldDB" id="A0A4Z0LTD4"/>
<dbReference type="Proteomes" id="UP000298050">
    <property type="component" value="Unassembled WGS sequence"/>
</dbReference>
<keyword evidence="3" id="KW-0274">FAD</keyword>
<dbReference type="InterPro" id="IPR016166">
    <property type="entry name" value="FAD-bd_PCMH"/>
</dbReference>
<organism evidence="6 7">
    <name type="scientific">Mangrovimicrobium sediminis</name>
    <dbReference type="NCBI Taxonomy" id="2562682"/>
    <lineage>
        <taxon>Bacteria</taxon>
        <taxon>Pseudomonadati</taxon>
        <taxon>Pseudomonadota</taxon>
        <taxon>Gammaproteobacteria</taxon>
        <taxon>Cellvibrionales</taxon>
        <taxon>Halieaceae</taxon>
        <taxon>Mangrovimicrobium</taxon>
    </lineage>
</organism>
<evidence type="ECO:0000313" key="7">
    <source>
        <dbReference type="Proteomes" id="UP000298050"/>
    </source>
</evidence>
<dbReference type="Gene3D" id="3.30.70.2190">
    <property type="match status" value="1"/>
</dbReference>
<dbReference type="PROSITE" id="PS51387">
    <property type="entry name" value="FAD_PCMH"/>
    <property type="match status" value="1"/>
</dbReference>
<reference evidence="6 7" key="1">
    <citation type="submission" date="2019-04" db="EMBL/GenBank/DDBJ databases">
        <title>Taxonomy of novel Haliea sp. from mangrove soil of West Coast of India.</title>
        <authorList>
            <person name="Verma A."/>
            <person name="Kumar P."/>
            <person name="Krishnamurthi S."/>
        </authorList>
    </citation>
    <scope>NUCLEOTIDE SEQUENCE [LARGE SCALE GENOMIC DNA]</scope>
    <source>
        <strain evidence="6 7">SAOS-164</strain>
    </source>
</reference>
<keyword evidence="4" id="KW-0560">Oxidoreductase</keyword>
<dbReference type="InterPro" id="IPR004113">
    <property type="entry name" value="FAD-bd_oxidored_4_C"/>
</dbReference>
<feature type="domain" description="FAD-binding PCMH-type" evidence="5">
    <location>
        <begin position="1"/>
        <end position="91"/>
    </location>
</feature>
<dbReference type="OrthoDB" id="9811557at2"/>